<proteinExistence type="predicted"/>
<name>A0A0E9U1T5_ANGAN</name>
<reference evidence="1" key="1">
    <citation type="submission" date="2014-11" db="EMBL/GenBank/DDBJ databases">
        <authorList>
            <person name="Amaro Gonzalez C."/>
        </authorList>
    </citation>
    <scope>NUCLEOTIDE SEQUENCE</scope>
</reference>
<organism evidence="1">
    <name type="scientific">Anguilla anguilla</name>
    <name type="common">European freshwater eel</name>
    <name type="synonym">Muraena anguilla</name>
    <dbReference type="NCBI Taxonomy" id="7936"/>
    <lineage>
        <taxon>Eukaryota</taxon>
        <taxon>Metazoa</taxon>
        <taxon>Chordata</taxon>
        <taxon>Craniata</taxon>
        <taxon>Vertebrata</taxon>
        <taxon>Euteleostomi</taxon>
        <taxon>Actinopterygii</taxon>
        <taxon>Neopterygii</taxon>
        <taxon>Teleostei</taxon>
        <taxon>Anguilliformes</taxon>
        <taxon>Anguillidae</taxon>
        <taxon>Anguilla</taxon>
    </lineage>
</organism>
<evidence type="ECO:0000313" key="1">
    <source>
        <dbReference type="EMBL" id="JAH58933.1"/>
    </source>
</evidence>
<dbReference type="EMBL" id="GBXM01049644">
    <property type="protein sequence ID" value="JAH58933.1"/>
    <property type="molecule type" value="Transcribed_RNA"/>
</dbReference>
<accession>A0A0E9U1T5</accession>
<dbReference type="AlphaFoldDB" id="A0A0E9U1T5"/>
<sequence length="26" mass="2982">MIYPLFAIYSLVPGTRFIAMLIHRGT</sequence>
<protein>
    <submittedName>
        <fullName evidence="1">Uncharacterized protein</fullName>
    </submittedName>
</protein>
<reference evidence="1" key="2">
    <citation type="journal article" date="2015" name="Fish Shellfish Immunol.">
        <title>Early steps in the European eel (Anguilla anguilla)-Vibrio vulnificus interaction in the gills: Role of the RtxA13 toxin.</title>
        <authorList>
            <person name="Callol A."/>
            <person name="Pajuelo D."/>
            <person name="Ebbesson L."/>
            <person name="Teles M."/>
            <person name="MacKenzie S."/>
            <person name="Amaro C."/>
        </authorList>
    </citation>
    <scope>NUCLEOTIDE SEQUENCE</scope>
</reference>